<dbReference type="InterPro" id="IPR031807">
    <property type="entry name" value="HicB-like"/>
</dbReference>
<dbReference type="RefSeq" id="WP_304561928.1">
    <property type="nucleotide sequence ID" value="NZ_JAUQSZ010000009.1"/>
</dbReference>
<accession>A0ABT9A0W7</accession>
<reference evidence="2" key="1">
    <citation type="submission" date="2023-07" db="EMBL/GenBank/DDBJ databases">
        <authorList>
            <person name="Kim M.K."/>
        </authorList>
    </citation>
    <scope>NUCLEOTIDE SEQUENCE</scope>
    <source>
        <strain evidence="2">CA1-15</strain>
    </source>
</reference>
<dbReference type="InterPro" id="IPR035069">
    <property type="entry name" value="TTHA1013/TTHA0281-like"/>
</dbReference>
<protein>
    <submittedName>
        <fullName evidence="2">Type II toxin-antitoxin system HicB family antitoxin</fullName>
    </submittedName>
</protein>
<gene>
    <name evidence="2" type="ORF">Q5H94_14165</name>
</gene>
<comment type="caution">
    <text evidence="2">The sequence shown here is derived from an EMBL/GenBank/DDBJ whole genome shotgun (WGS) entry which is preliminary data.</text>
</comment>
<dbReference type="EMBL" id="JAUQSZ010000009">
    <property type="protein sequence ID" value="MDO7843477.1"/>
    <property type="molecule type" value="Genomic_DNA"/>
</dbReference>
<evidence type="ECO:0000259" key="1">
    <source>
        <dbReference type="Pfam" id="PF15919"/>
    </source>
</evidence>
<sequence>MATVYYPAIVEAGIDSFGVYFPDLPGCVSAGRTVTEAAMGAEEALVGHLKVMADYGDPIPAPSAIDGIEAAEGSVEVCRILVRGERPGKSVRVQITLEEALLARIDKVARNRSRFIADAARAALAAA</sequence>
<organism evidence="2 3">
    <name type="scientific">Sphingomonas immobilis</name>
    <dbReference type="NCBI Taxonomy" id="3063997"/>
    <lineage>
        <taxon>Bacteria</taxon>
        <taxon>Pseudomonadati</taxon>
        <taxon>Pseudomonadota</taxon>
        <taxon>Alphaproteobacteria</taxon>
        <taxon>Sphingomonadales</taxon>
        <taxon>Sphingomonadaceae</taxon>
        <taxon>Sphingomonas</taxon>
    </lineage>
</organism>
<dbReference type="Pfam" id="PF15919">
    <property type="entry name" value="HicB_lk_antitox"/>
    <property type="match status" value="1"/>
</dbReference>
<evidence type="ECO:0000313" key="3">
    <source>
        <dbReference type="Proteomes" id="UP001176468"/>
    </source>
</evidence>
<evidence type="ECO:0000313" key="2">
    <source>
        <dbReference type="EMBL" id="MDO7843477.1"/>
    </source>
</evidence>
<keyword evidence="3" id="KW-1185">Reference proteome</keyword>
<name>A0ABT9A0W7_9SPHN</name>
<proteinExistence type="predicted"/>
<dbReference type="Proteomes" id="UP001176468">
    <property type="component" value="Unassembled WGS sequence"/>
</dbReference>
<dbReference type="SUPFAM" id="SSF143100">
    <property type="entry name" value="TTHA1013/TTHA0281-like"/>
    <property type="match status" value="1"/>
</dbReference>
<feature type="domain" description="HicB-like antitoxin of toxin-antitoxin system" evidence="1">
    <location>
        <begin position="6"/>
        <end position="120"/>
    </location>
</feature>
<dbReference type="Gene3D" id="3.30.160.250">
    <property type="match status" value="1"/>
</dbReference>